<organism evidence="2">
    <name type="scientific">marine sediment metagenome</name>
    <dbReference type="NCBI Taxonomy" id="412755"/>
    <lineage>
        <taxon>unclassified sequences</taxon>
        <taxon>metagenomes</taxon>
        <taxon>ecological metagenomes</taxon>
    </lineage>
</organism>
<sequence length="39" mass="4336">MIIQIHLCYPGIAECFDDVTGRVENVPAIGVLRYVGLLF</sequence>
<name>A0A0F9FRF3_9ZZZZ</name>
<evidence type="ECO:0000313" key="2">
    <source>
        <dbReference type="EMBL" id="KKL59940.1"/>
    </source>
</evidence>
<reference evidence="2" key="1">
    <citation type="journal article" date="2015" name="Nature">
        <title>Complex archaea that bridge the gap between prokaryotes and eukaryotes.</title>
        <authorList>
            <person name="Spang A."/>
            <person name="Saw J.H."/>
            <person name="Jorgensen S.L."/>
            <person name="Zaremba-Niedzwiedzka K."/>
            <person name="Martijn J."/>
            <person name="Lind A.E."/>
            <person name="van Eijk R."/>
            <person name="Schleper C."/>
            <person name="Guy L."/>
            <person name="Ettema T.J."/>
        </authorList>
    </citation>
    <scope>NUCLEOTIDE SEQUENCE</scope>
</reference>
<protein>
    <submittedName>
        <fullName evidence="2">Uncharacterized protein</fullName>
    </submittedName>
</protein>
<comment type="caution">
    <text evidence="2">The sequence shown here is derived from an EMBL/GenBank/DDBJ whole genome shotgun (WGS) entry which is preliminary data.</text>
</comment>
<gene>
    <name evidence="2" type="ORF">LCGC14_2210230</name>
    <name evidence="1" type="ORF">LCGC14_2223810</name>
</gene>
<accession>A0A0F9FRF3</accession>
<dbReference type="EMBL" id="LAZR01029767">
    <property type="protein sequence ID" value="KKL58587.1"/>
    <property type="molecule type" value="Genomic_DNA"/>
</dbReference>
<feature type="non-terminal residue" evidence="2">
    <location>
        <position position="39"/>
    </location>
</feature>
<evidence type="ECO:0000313" key="1">
    <source>
        <dbReference type="EMBL" id="KKL58587.1"/>
    </source>
</evidence>
<dbReference type="EMBL" id="LAZR01029316">
    <property type="protein sequence ID" value="KKL59940.1"/>
    <property type="molecule type" value="Genomic_DNA"/>
</dbReference>
<proteinExistence type="predicted"/>
<dbReference type="AlphaFoldDB" id="A0A0F9FRF3"/>